<dbReference type="InterPro" id="IPR006026">
    <property type="entry name" value="Peptidase_Metallo"/>
</dbReference>
<reference evidence="7" key="1">
    <citation type="submission" date="2017-05" db="EMBL/GenBank/DDBJ databases">
        <authorList>
            <person name="Papadimitriou K."/>
        </authorList>
    </citation>
    <scope>NUCLEOTIDE SEQUENCE [LARGE SCALE GENOMIC DNA]</scope>
    <source>
        <strain evidence="7">ACA-DC 3411</strain>
    </source>
</reference>
<dbReference type="InterPro" id="IPR024079">
    <property type="entry name" value="MetalloPept_cat_dom_sf"/>
</dbReference>
<evidence type="ECO:0000259" key="5">
    <source>
        <dbReference type="SMART" id="SM00235"/>
    </source>
</evidence>
<accession>A0A1Y6JT89</accession>
<dbReference type="RefSeq" id="WP_087741302.1">
    <property type="nucleotide sequence ID" value="NZ_JBPWQU010000015.1"/>
</dbReference>
<dbReference type="Proteomes" id="UP000195412">
    <property type="component" value="Chromosome I"/>
</dbReference>
<dbReference type="GO" id="GO:0004222">
    <property type="term" value="F:metalloendopeptidase activity"/>
    <property type="evidence" value="ECO:0007669"/>
    <property type="project" value="InterPro"/>
</dbReference>
<gene>
    <name evidence="6" type="ORF">LZ3411_0108</name>
</gene>
<dbReference type="EMBL" id="LT854705">
    <property type="protein sequence ID" value="SMS13158.1"/>
    <property type="molecule type" value="Genomic_DNA"/>
</dbReference>
<evidence type="ECO:0000313" key="6">
    <source>
        <dbReference type="EMBL" id="SMS13158.1"/>
    </source>
</evidence>
<evidence type="ECO:0000256" key="1">
    <source>
        <dbReference type="ARBA" id="ARBA00022670"/>
    </source>
</evidence>
<dbReference type="AlphaFoldDB" id="A0A1Y6JT89"/>
<dbReference type="InterPro" id="IPR001818">
    <property type="entry name" value="Pept_M10_metallopeptidase"/>
</dbReference>
<evidence type="ECO:0000256" key="2">
    <source>
        <dbReference type="ARBA" id="ARBA00022723"/>
    </source>
</evidence>
<evidence type="ECO:0000256" key="4">
    <source>
        <dbReference type="ARBA" id="ARBA00022833"/>
    </source>
</evidence>
<dbReference type="SUPFAM" id="SSF55486">
    <property type="entry name" value="Metalloproteases ('zincins'), catalytic domain"/>
    <property type="match status" value="1"/>
</dbReference>
<dbReference type="Gene3D" id="3.40.390.10">
    <property type="entry name" value="Collagenase (Catalytic Domain)"/>
    <property type="match status" value="1"/>
</dbReference>
<dbReference type="SMART" id="SM00235">
    <property type="entry name" value="ZnMc"/>
    <property type="match status" value="1"/>
</dbReference>
<dbReference type="GO" id="GO:0006508">
    <property type="term" value="P:proteolysis"/>
    <property type="evidence" value="ECO:0007669"/>
    <property type="project" value="UniProtKB-KW"/>
</dbReference>
<proteinExistence type="predicted"/>
<feature type="domain" description="Peptidase metallopeptidase" evidence="5">
    <location>
        <begin position="78"/>
        <end position="226"/>
    </location>
</feature>
<evidence type="ECO:0000256" key="3">
    <source>
        <dbReference type="ARBA" id="ARBA00022801"/>
    </source>
</evidence>
<keyword evidence="3" id="KW-0378">Hydrolase</keyword>
<protein>
    <submittedName>
        <fullName evidence="6">Putative metalloproteinase</fullName>
    </submittedName>
</protein>
<keyword evidence="1" id="KW-0645">Protease</keyword>
<keyword evidence="4" id="KW-0862">Zinc</keyword>
<dbReference type="Pfam" id="PF00413">
    <property type="entry name" value="Peptidase_M10"/>
    <property type="match status" value="1"/>
</dbReference>
<dbReference type="GO" id="GO:0008270">
    <property type="term" value="F:zinc ion binding"/>
    <property type="evidence" value="ECO:0007669"/>
    <property type="project" value="InterPro"/>
</dbReference>
<organism evidence="6 7">
    <name type="scientific">Levilactobacillus zymae</name>
    <dbReference type="NCBI Taxonomy" id="267363"/>
    <lineage>
        <taxon>Bacteria</taxon>
        <taxon>Bacillati</taxon>
        <taxon>Bacillota</taxon>
        <taxon>Bacilli</taxon>
        <taxon>Lactobacillales</taxon>
        <taxon>Lactobacillaceae</taxon>
        <taxon>Levilactobacillus</taxon>
    </lineage>
</organism>
<keyword evidence="2" id="KW-0479">Metal-binding</keyword>
<dbReference type="KEGG" id="lzy:LZ3411_0108"/>
<name>A0A1Y6JT89_9LACO</name>
<dbReference type="GO" id="GO:0031012">
    <property type="term" value="C:extracellular matrix"/>
    <property type="evidence" value="ECO:0007669"/>
    <property type="project" value="InterPro"/>
</dbReference>
<sequence length="226" mass="24748">MRHGRQIRLLIILLILLGVGVAYRSNRFPDFTQRLNTLRTAAIRVVAKYTNQPATVTKNDTAKTSGTPIESVVQGVSLKKTYYYRFSAQLPTAGKRVFSDAVATYNRTGIVHLVAGTGAKHDNQIIFSVYHKQMPQNQALIELGHGGPEIIQETTPLGTTTWNHATANLNGNYSKAYTDAVAIHELGHALGLDHSSSHRSVMYPYSEGRTQLSAADLASLKAIYAP</sequence>
<evidence type="ECO:0000313" key="7">
    <source>
        <dbReference type="Proteomes" id="UP000195412"/>
    </source>
</evidence>